<evidence type="ECO:0000313" key="5">
    <source>
        <dbReference type="Proteomes" id="UP000471082"/>
    </source>
</evidence>
<protein>
    <recommendedName>
        <fullName evidence="6">Secreted protein</fullName>
    </recommendedName>
</protein>
<dbReference type="GeneID" id="97512191"/>
<evidence type="ECO:0008006" key="6">
    <source>
        <dbReference type="Google" id="ProtNLM"/>
    </source>
</evidence>
<evidence type="ECO:0000313" key="3">
    <source>
        <dbReference type="EMBL" id="RXD53422.1"/>
    </source>
</evidence>
<dbReference type="EMBL" id="PUUL01000066">
    <property type="protein sequence ID" value="RXD53422.1"/>
    <property type="molecule type" value="Genomic_DNA"/>
</dbReference>
<feature type="signal peptide" evidence="1">
    <location>
        <begin position="1"/>
        <end position="19"/>
    </location>
</feature>
<dbReference type="Proteomes" id="UP000289372">
    <property type="component" value="Unassembled WGS sequence"/>
</dbReference>
<reference evidence="2 5" key="2">
    <citation type="submission" date="2019-11" db="EMBL/GenBank/DDBJ databases">
        <title>Genome-resolved metagenomics to study the prevalence of co-infection and intraspecific heterogeneity among plant pathogen metapopulations.</title>
        <authorList>
            <person name="Newberry E."/>
            <person name="Bhandari R."/>
            <person name="Kemble J."/>
            <person name="Sikora E."/>
            <person name="Potnis N."/>
        </authorList>
    </citation>
    <scope>NUCLEOTIDE SEQUENCE [LARGE SCALE GENOMIC DNA]</scope>
    <source>
        <strain evidence="2">Xp_Tom_Tuscaloosa_18b</strain>
    </source>
</reference>
<organism evidence="2 5">
    <name type="scientific">Xanthomonas perforans</name>
    <dbReference type="NCBI Taxonomy" id="442694"/>
    <lineage>
        <taxon>Bacteria</taxon>
        <taxon>Pseudomonadati</taxon>
        <taxon>Pseudomonadota</taxon>
        <taxon>Gammaproteobacteria</taxon>
        <taxon>Lysobacterales</taxon>
        <taxon>Lysobacteraceae</taxon>
        <taxon>Xanthomonas</taxon>
    </lineage>
</organism>
<evidence type="ECO:0000313" key="2">
    <source>
        <dbReference type="EMBL" id="NEL78041.1"/>
    </source>
</evidence>
<evidence type="ECO:0000256" key="1">
    <source>
        <dbReference type="SAM" id="SignalP"/>
    </source>
</evidence>
<dbReference type="KEGG" id="xpe:BJD13_18835"/>
<reference evidence="3 4" key="1">
    <citation type="submission" date="2018-02" db="EMBL/GenBank/DDBJ databases">
        <title>Characterization of Xanthomonas diversity in transplant houses and field plants.</title>
        <authorList>
            <person name="Abrahamian P."/>
            <person name="Timilsina S."/>
            <person name="Minsavage G.V."/>
            <person name="Goss E.M."/>
            <person name="Jones J.B."/>
            <person name="Vallad G.E."/>
        </authorList>
    </citation>
    <scope>NUCLEOTIDE SEQUENCE [LARGE SCALE GENOMIC DNA]</scope>
    <source>
        <strain evidence="3 4">GEV2132</strain>
    </source>
</reference>
<dbReference type="RefSeq" id="WP_074053315.1">
    <property type="nucleotide sequence ID" value="NZ_CP018475.1"/>
</dbReference>
<feature type="chain" id="PRO_5044375533" description="Secreted protein" evidence="1">
    <location>
        <begin position="20"/>
        <end position="123"/>
    </location>
</feature>
<keyword evidence="1" id="KW-0732">Signal</keyword>
<evidence type="ECO:0000313" key="4">
    <source>
        <dbReference type="Proteomes" id="UP000289372"/>
    </source>
</evidence>
<dbReference type="AlphaFoldDB" id="A0A1L5R8L5"/>
<name>A0A1L5R8L5_XANPE</name>
<gene>
    <name evidence="3" type="ORF">DB769_12280</name>
    <name evidence="2" type="ORF">G3W61_17605</name>
</gene>
<dbReference type="EMBL" id="JAAGYU010000097">
    <property type="protein sequence ID" value="NEL78041.1"/>
    <property type="molecule type" value="Genomic_DNA"/>
</dbReference>
<dbReference type="Proteomes" id="UP000471082">
    <property type="component" value="Unassembled WGS sequence"/>
</dbReference>
<proteinExistence type="predicted"/>
<comment type="caution">
    <text evidence="2">The sequence shown here is derived from an EMBL/GenBank/DDBJ whole genome shotgun (WGS) entry which is preliminary data.</text>
</comment>
<sequence>MKRWIGMFAVLLFTQAASAAGQSVYQELACRSNDPFVFCTQGCKDEDKNWTPIDPISGTWVAVPGYCPWPTSTGPCCVGNVCFNVWTQTAVKAVGQYMSICPQAKKQGQWKGKQRPEKVPFDH</sequence>
<accession>A0A1L5R8L5</accession>